<dbReference type="NCBIfam" id="TIGR01509">
    <property type="entry name" value="HAD-SF-IA-v3"/>
    <property type="match status" value="1"/>
</dbReference>
<dbReference type="Proteomes" id="UP000260025">
    <property type="component" value="Unassembled WGS sequence"/>
</dbReference>
<dbReference type="EMBL" id="QVEV01000014">
    <property type="protein sequence ID" value="RGC15344.1"/>
    <property type="molecule type" value="Genomic_DNA"/>
</dbReference>
<dbReference type="SFLD" id="SFLDG01135">
    <property type="entry name" value="C1.5.6:_HAD__Beta-PGM__Phospha"/>
    <property type="match status" value="1"/>
</dbReference>
<accession>A0A3E2VVT2</accession>
<dbReference type="InterPro" id="IPR041492">
    <property type="entry name" value="HAD_2"/>
</dbReference>
<dbReference type="InterPro" id="IPR006439">
    <property type="entry name" value="HAD-SF_hydro_IA"/>
</dbReference>
<sequence>MFHAVIFDMDGVLIDSEPLYLQDIVRFLKHDGIQVEPASLYHLVGNSMHAITNAVYAYYKSRMDYESFLIHYEQNAYTPISYASILNPGVKKTLAVLKERKIKIALASSSDLADINAVLTQCELHPYFDSVLSGEMLQKTKPHPEIYIRTAQNLHTDCAECLVLEDSPYGIEAAKKAGMYVLAKKDTRFGFQQNQADAIITDVEEVLNYLD</sequence>
<protein>
    <submittedName>
        <fullName evidence="1">HAD family phosphatase</fullName>
    </submittedName>
</protein>
<gene>
    <name evidence="1" type="ORF">DXA38_10805</name>
</gene>
<dbReference type="InterPro" id="IPR023198">
    <property type="entry name" value="PGP-like_dom2"/>
</dbReference>
<dbReference type="PANTHER" id="PTHR18901">
    <property type="entry name" value="2-DEOXYGLUCOSE-6-PHOSPHATE PHOSPHATASE 2"/>
    <property type="match status" value="1"/>
</dbReference>
<dbReference type="SFLD" id="SFLDS00003">
    <property type="entry name" value="Haloacid_Dehalogenase"/>
    <property type="match status" value="1"/>
</dbReference>
<dbReference type="SFLD" id="SFLDG01129">
    <property type="entry name" value="C1.5:_HAD__Beta-PGM__Phosphata"/>
    <property type="match status" value="1"/>
</dbReference>
<dbReference type="Gene3D" id="1.10.150.240">
    <property type="entry name" value="Putative phosphatase, domain 2"/>
    <property type="match status" value="1"/>
</dbReference>
<dbReference type="AlphaFoldDB" id="A0A3E2VVT2"/>
<dbReference type="InterPro" id="IPR023214">
    <property type="entry name" value="HAD_sf"/>
</dbReference>
<dbReference type="OrthoDB" id="9797743at2"/>
<evidence type="ECO:0000313" key="2">
    <source>
        <dbReference type="Proteomes" id="UP000260025"/>
    </source>
</evidence>
<dbReference type="InterPro" id="IPR036412">
    <property type="entry name" value="HAD-like_sf"/>
</dbReference>
<dbReference type="Pfam" id="PF13419">
    <property type="entry name" value="HAD_2"/>
    <property type="match status" value="1"/>
</dbReference>
<dbReference type="SUPFAM" id="SSF56784">
    <property type="entry name" value="HAD-like"/>
    <property type="match status" value="1"/>
</dbReference>
<reference evidence="1 2" key="1">
    <citation type="submission" date="2018-08" db="EMBL/GenBank/DDBJ databases">
        <title>A genome reference for cultivated species of the human gut microbiota.</title>
        <authorList>
            <person name="Zou Y."/>
            <person name="Xue W."/>
            <person name="Luo G."/>
        </authorList>
    </citation>
    <scope>NUCLEOTIDE SEQUENCE [LARGE SCALE GENOMIC DNA]</scope>
    <source>
        <strain evidence="1 2">OF01-2LB</strain>
    </source>
</reference>
<name>A0A3E2VVT2_CLOIN</name>
<dbReference type="PANTHER" id="PTHR18901:SF38">
    <property type="entry name" value="PSEUDOURIDINE-5'-PHOSPHATASE"/>
    <property type="match status" value="1"/>
</dbReference>
<dbReference type="RefSeq" id="WP_117443204.1">
    <property type="nucleotide sequence ID" value="NZ_QVEV01000014.1"/>
</dbReference>
<evidence type="ECO:0000313" key="1">
    <source>
        <dbReference type="EMBL" id="RGC15344.1"/>
    </source>
</evidence>
<comment type="caution">
    <text evidence="1">The sequence shown here is derived from an EMBL/GenBank/DDBJ whole genome shotgun (WGS) entry which is preliminary data.</text>
</comment>
<organism evidence="1 2">
    <name type="scientific">Clostridium innocuum</name>
    <dbReference type="NCBI Taxonomy" id="1522"/>
    <lineage>
        <taxon>Bacteria</taxon>
        <taxon>Bacillati</taxon>
        <taxon>Bacillota</taxon>
        <taxon>Clostridia</taxon>
        <taxon>Eubacteriales</taxon>
        <taxon>Clostridiaceae</taxon>
        <taxon>Clostridium</taxon>
    </lineage>
</organism>
<dbReference type="PRINTS" id="PR00413">
    <property type="entry name" value="HADHALOGNASE"/>
</dbReference>
<dbReference type="Gene3D" id="3.40.50.1000">
    <property type="entry name" value="HAD superfamily/HAD-like"/>
    <property type="match status" value="1"/>
</dbReference>
<proteinExistence type="predicted"/>